<dbReference type="Proteomes" id="UP001500556">
    <property type="component" value="Unassembled WGS sequence"/>
</dbReference>
<comment type="caution">
    <text evidence="1">The sequence shown here is derived from an EMBL/GenBank/DDBJ whole genome shotgun (WGS) entry which is preliminary data.</text>
</comment>
<name>A0ABP8Y128_9MICO</name>
<accession>A0ABP8Y128</accession>
<sequence length="213" mass="23994">MFIQIIQGRCRDAEQVHRLTDEWRETMGPTAEGWLGGTYGITDEGEFVAVVRFESREAAARNSTKPEQGQWFDRMRACFDGDVVFHDCDDAVMFLDGGSDDAGFVQVMQGRVADPTAFRHFMEQPMDVLHEQRPEIIGGTIAMEPDGWFTETVAFRSEAEARVGEGKPMPEDARQQWEEQMAAMTDLRYLDLHSPWFASSMAAGVRTASEPMA</sequence>
<organism evidence="1 2">
    <name type="scientific">Pedococcus ginsenosidimutans</name>
    <dbReference type="NCBI Taxonomy" id="490570"/>
    <lineage>
        <taxon>Bacteria</taxon>
        <taxon>Bacillati</taxon>
        <taxon>Actinomycetota</taxon>
        <taxon>Actinomycetes</taxon>
        <taxon>Micrococcales</taxon>
        <taxon>Intrasporangiaceae</taxon>
        <taxon>Pedococcus</taxon>
    </lineage>
</organism>
<gene>
    <name evidence="1" type="ORF">GCM10025782_13630</name>
</gene>
<evidence type="ECO:0000313" key="1">
    <source>
        <dbReference type="EMBL" id="GAA4717817.1"/>
    </source>
</evidence>
<evidence type="ECO:0008006" key="3">
    <source>
        <dbReference type="Google" id="ProtNLM"/>
    </source>
</evidence>
<dbReference type="RefSeq" id="WP_345502057.1">
    <property type="nucleotide sequence ID" value="NZ_BAABLO010000004.1"/>
</dbReference>
<keyword evidence="2" id="KW-1185">Reference proteome</keyword>
<reference evidence="2" key="1">
    <citation type="journal article" date="2019" name="Int. J. Syst. Evol. Microbiol.">
        <title>The Global Catalogue of Microorganisms (GCM) 10K type strain sequencing project: providing services to taxonomists for standard genome sequencing and annotation.</title>
        <authorList>
            <consortium name="The Broad Institute Genomics Platform"/>
            <consortium name="The Broad Institute Genome Sequencing Center for Infectious Disease"/>
            <person name="Wu L."/>
            <person name="Ma J."/>
        </authorList>
    </citation>
    <scope>NUCLEOTIDE SEQUENCE [LARGE SCALE GENOMIC DNA]</scope>
    <source>
        <strain evidence="2">JCM 18961</strain>
    </source>
</reference>
<protein>
    <recommendedName>
        <fullName evidence="3">ABM domain-containing protein</fullName>
    </recommendedName>
</protein>
<proteinExistence type="predicted"/>
<evidence type="ECO:0000313" key="2">
    <source>
        <dbReference type="Proteomes" id="UP001500556"/>
    </source>
</evidence>
<dbReference type="EMBL" id="BAABLO010000004">
    <property type="protein sequence ID" value="GAA4717817.1"/>
    <property type="molecule type" value="Genomic_DNA"/>
</dbReference>